<evidence type="ECO:0000313" key="5">
    <source>
        <dbReference type="Proteomes" id="UP000886523"/>
    </source>
</evidence>
<evidence type="ECO:0000259" key="3">
    <source>
        <dbReference type="Pfam" id="PF16417"/>
    </source>
</evidence>
<dbReference type="EMBL" id="MU129060">
    <property type="protein sequence ID" value="KAF9508405.1"/>
    <property type="molecule type" value="Genomic_DNA"/>
</dbReference>
<evidence type="ECO:0000256" key="1">
    <source>
        <dbReference type="SAM" id="MobiDB-lite"/>
    </source>
</evidence>
<accession>A0A9P6DSA4</accession>
<dbReference type="GO" id="GO:0030015">
    <property type="term" value="C:CCR4-NOT core complex"/>
    <property type="evidence" value="ECO:0007669"/>
    <property type="project" value="InterPro"/>
</dbReference>
<protein>
    <submittedName>
        <fullName evidence="4">Uncharacterized protein</fullName>
    </submittedName>
</protein>
<feature type="domain" description="CCR4-NOT transcription complex subunit 1 CAF1-binding" evidence="2">
    <location>
        <begin position="138"/>
        <end position="185"/>
    </location>
</feature>
<dbReference type="OrthoDB" id="1933107at2759"/>
<dbReference type="Pfam" id="PF16417">
    <property type="entry name" value="CNOT1_TTP_bind"/>
    <property type="match status" value="1"/>
</dbReference>
<dbReference type="InterPro" id="IPR038535">
    <property type="entry name" value="CNOT1_TTP_bind_sf"/>
</dbReference>
<dbReference type="AlphaFoldDB" id="A0A9P6DSA4"/>
<dbReference type="Proteomes" id="UP000886523">
    <property type="component" value="Unassembled WGS sequence"/>
</dbReference>
<organism evidence="4 5">
    <name type="scientific">Hydnum rufescens UP504</name>
    <dbReference type="NCBI Taxonomy" id="1448309"/>
    <lineage>
        <taxon>Eukaryota</taxon>
        <taxon>Fungi</taxon>
        <taxon>Dikarya</taxon>
        <taxon>Basidiomycota</taxon>
        <taxon>Agaricomycotina</taxon>
        <taxon>Agaricomycetes</taxon>
        <taxon>Cantharellales</taxon>
        <taxon>Hydnaceae</taxon>
        <taxon>Hydnum</taxon>
    </lineage>
</organism>
<comment type="caution">
    <text evidence="4">The sequence shown here is derived from an EMBL/GenBank/DDBJ whole genome shotgun (WGS) entry which is preliminary data.</text>
</comment>
<proteinExistence type="predicted"/>
<evidence type="ECO:0000313" key="4">
    <source>
        <dbReference type="EMBL" id="KAF9508405.1"/>
    </source>
</evidence>
<dbReference type="Gene3D" id="1.25.40.180">
    <property type="match status" value="1"/>
</dbReference>
<dbReference type="GO" id="GO:0000288">
    <property type="term" value="P:nuclear-transcribed mRNA catabolic process, deadenylation-dependent decay"/>
    <property type="evidence" value="ECO:0007669"/>
    <property type="project" value="TreeGrafter"/>
</dbReference>
<gene>
    <name evidence="4" type="ORF">BS47DRAFT_1397876</name>
</gene>
<evidence type="ECO:0000259" key="2">
    <source>
        <dbReference type="Pfam" id="PF16415"/>
    </source>
</evidence>
<dbReference type="GO" id="GO:0000932">
    <property type="term" value="C:P-body"/>
    <property type="evidence" value="ECO:0007669"/>
    <property type="project" value="TreeGrafter"/>
</dbReference>
<name>A0A9P6DSA4_9AGAM</name>
<dbReference type="PANTHER" id="PTHR13162">
    <property type="entry name" value="CCR4-NOT TRANSCRIPTION COMPLEX"/>
    <property type="match status" value="1"/>
</dbReference>
<dbReference type="Gene3D" id="1.25.40.840">
    <property type="entry name" value="CCR4-NOT transcription complex subunit 1 TTP binding domain"/>
    <property type="match status" value="1"/>
</dbReference>
<keyword evidence="5" id="KW-1185">Reference proteome</keyword>
<dbReference type="Pfam" id="PF16415">
    <property type="entry name" value="CNOT1_CAF1_bind"/>
    <property type="match status" value="1"/>
</dbReference>
<feature type="domain" description="CCR4-NOT transcription complex subunit 1 TTP binding" evidence="3">
    <location>
        <begin position="2"/>
        <end position="62"/>
    </location>
</feature>
<dbReference type="InterPro" id="IPR032191">
    <property type="entry name" value="CNOT1_CAF1_bind"/>
</dbReference>
<dbReference type="InterPro" id="IPR040398">
    <property type="entry name" value="Not1"/>
</dbReference>
<feature type="region of interest" description="Disordered" evidence="1">
    <location>
        <begin position="105"/>
        <end position="125"/>
    </location>
</feature>
<dbReference type="GO" id="GO:0060090">
    <property type="term" value="F:molecular adaptor activity"/>
    <property type="evidence" value="ECO:0007669"/>
    <property type="project" value="TreeGrafter"/>
</dbReference>
<sequence length="349" mass="38606">MLLESKNSSAAREKQIFTCTLPSLFDEYKFFQSSYPACELAMTGHLFGSIIQYHLVDYIPLTLRHSVRIGLLEWPPLCNTLLQIPHLHTSRPDIADVVRRALARSDSTNAGDGGEHPDEMGSTSPGLEPAALAKSIYVLSLLAELYHFADLRLNLEFEIEVLHKSLNVDLDKLEPTTLLREHASTADPLPEFVPDIDQLPISNYDSALQPPSMPPGIRSFINFLSDACSLANILSRRANTPFLPNHLSRSSWIPGESDQQAGLAGAIAPMPGQTLIWALEFLESLRIVWGDTLAPAEVQIHFYKNPEGSLFANGVKQQLAEETYYVLKVAAPVDHRNEVNHAKTVGFSA</sequence>
<dbReference type="PANTHER" id="PTHR13162:SF8">
    <property type="entry name" value="CCR4-NOT TRANSCRIPTION COMPLEX SUBUNIT 1"/>
    <property type="match status" value="1"/>
</dbReference>
<dbReference type="InterPro" id="IPR032193">
    <property type="entry name" value="CNOT1_TTP_bind"/>
</dbReference>
<dbReference type="GO" id="GO:0017148">
    <property type="term" value="P:negative regulation of translation"/>
    <property type="evidence" value="ECO:0007669"/>
    <property type="project" value="InterPro"/>
</dbReference>
<reference evidence="4" key="1">
    <citation type="journal article" date="2020" name="Nat. Commun.">
        <title>Large-scale genome sequencing of mycorrhizal fungi provides insights into the early evolution of symbiotic traits.</title>
        <authorList>
            <person name="Miyauchi S."/>
            <person name="Kiss E."/>
            <person name="Kuo A."/>
            <person name="Drula E."/>
            <person name="Kohler A."/>
            <person name="Sanchez-Garcia M."/>
            <person name="Morin E."/>
            <person name="Andreopoulos B."/>
            <person name="Barry K.W."/>
            <person name="Bonito G."/>
            <person name="Buee M."/>
            <person name="Carver A."/>
            <person name="Chen C."/>
            <person name="Cichocki N."/>
            <person name="Clum A."/>
            <person name="Culley D."/>
            <person name="Crous P.W."/>
            <person name="Fauchery L."/>
            <person name="Girlanda M."/>
            <person name="Hayes R.D."/>
            <person name="Keri Z."/>
            <person name="LaButti K."/>
            <person name="Lipzen A."/>
            <person name="Lombard V."/>
            <person name="Magnuson J."/>
            <person name="Maillard F."/>
            <person name="Murat C."/>
            <person name="Nolan M."/>
            <person name="Ohm R.A."/>
            <person name="Pangilinan J."/>
            <person name="Pereira M.F."/>
            <person name="Perotto S."/>
            <person name="Peter M."/>
            <person name="Pfister S."/>
            <person name="Riley R."/>
            <person name="Sitrit Y."/>
            <person name="Stielow J.B."/>
            <person name="Szollosi G."/>
            <person name="Zifcakova L."/>
            <person name="Stursova M."/>
            <person name="Spatafora J.W."/>
            <person name="Tedersoo L."/>
            <person name="Vaario L.M."/>
            <person name="Yamada A."/>
            <person name="Yan M."/>
            <person name="Wang P."/>
            <person name="Xu J."/>
            <person name="Bruns T."/>
            <person name="Baldrian P."/>
            <person name="Vilgalys R."/>
            <person name="Dunand C."/>
            <person name="Henrissat B."/>
            <person name="Grigoriev I.V."/>
            <person name="Hibbett D."/>
            <person name="Nagy L.G."/>
            <person name="Martin F.M."/>
        </authorList>
    </citation>
    <scope>NUCLEOTIDE SEQUENCE</scope>
    <source>
        <strain evidence="4">UP504</strain>
    </source>
</reference>